<keyword evidence="6 8" id="KW-0238">DNA-binding</keyword>
<evidence type="ECO:0000259" key="12">
    <source>
        <dbReference type="PROSITE" id="PS51038"/>
    </source>
</evidence>
<dbReference type="PROSITE" id="PS51679">
    <property type="entry name" value="SAM_MT_C5"/>
    <property type="match status" value="1"/>
</dbReference>
<evidence type="ECO:0000256" key="5">
    <source>
        <dbReference type="ARBA" id="ARBA00022737"/>
    </source>
</evidence>
<dbReference type="InterPro" id="IPR031303">
    <property type="entry name" value="C5_meth_CS"/>
</dbReference>
<evidence type="ECO:0000256" key="1">
    <source>
        <dbReference type="ARBA" id="ARBA00004123"/>
    </source>
</evidence>
<protein>
    <recommendedName>
        <fullName evidence="8">DNA (cytosine-5)-methyltransferase</fullName>
        <ecNumber evidence="8">2.1.1.37</ecNumber>
    </recommendedName>
</protein>
<dbReference type="SMART" id="SM00439">
    <property type="entry name" value="BAH"/>
    <property type="match status" value="2"/>
</dbReference>
<evidence type="ECO:0000256" key="2">
    <source>
        <dbReference type="ARBA" id="ARBA00022603"/>
    </source>
</evidence>
<keyword evidence="3 8" id="KW-0808">Transferase</keyword>
<evidence type="ECO:0000256" key="4">
    <source>
        <dbReference type="ARBA" id="ARBA00022691"/>
    </source>
</evidence>
<gene>
    <name evidence="13" type="ORF">GP486_004436</name>
</gene>
<name>A0A9P8RPQ4_9PEZI</name>
<evidence type="ECO:0000256" key="3">
    <source>
        <dbReference type="ARBA" id="ARBA00022679"/>
    </source>
</evidence>
<dbReference type="GO" id="GO:0003682">
    <property type="term" value="F:chromatin binding"/>
    <property type="evidence" value="ECO:0007669"/>
    <property type="project" value="UniProtKB-UniRule"/>
</dbReference>
<keyword evidence="5" id="KW-0677">Repeat</keyword>
<dbReference type="PANTHER" id="PTHR10629">
    <property type="entry name" value="CYTOSINE-SPECIFIC METHYLTRANSFERASE"/>
    <property type="match status" value="1"/>
</dbReference>
<evidence type="ECO:0000256" key="11">
    <source>
        <dbReference type="SAM" id="MobiDB-lite"/>
    </source>
</evidence>
<reference evidence="13" key="1">
    <citation type="submission" date="2021-03" db="EMBL/GenBank/DDBJ databases">
        <title>Comparative genomics and phylogenomic investigation of the class Geoglossomycetes provide insights into ecological specialization and systematics.</title>
        <authorList>
            <person name="Melie T."/>
            <person name="Pirro S."/>
            <person name="Miller A.N."/>
            <person name="Quandt A."/>
        </authorList>
    </citation>
    <scope>NUCLEOTIDE SEQUENCE</scope>
    <source>
        <strain evidence="13">CAQ_001_2017</strain>
    </source>
</reference>
<feature type="compositionally biased region" description="Acidic residues" evidence="11">
    <location>
        <begin position="181"/>
        <end position="203"/>
    </location>
</feature>
<evidence type="ECO:0000256" key="7">
    <source>
        <dbReference type="ARBA" id="ARBA00023242"/>
    </source>
</evidence>
<dbReference type="GO" id="GO:0005634">
    <property type="term" value="C:nucleus"/>
    <property type="evidence" value="ECO:0007669"/>
    <property type="project" value="UniProtKB-SubCell"/>
</dbReference>
<comment type="catalytic activity">
    <reaction evidence="8">
        <text>a 2'-deoxycytidine in DNA + S-adenosyl-L-methionine = a 5-methyl-2'-deoxycytidine in DNA + S-adenosyl-L-homocysteine + H(+)</text>
        <dbReference type="Rhea" id="RHEA:13681"/>
        <dbReference type="Rhea" id="RHEA-COMP:11369"/>
        <dbReference type="Rhea" id="RHEA-COMP:11370"/>
        <dbReference type="ChEBI" id="CHEBI:15378"/>
        <dbReference type="ChEBI" id="CHEBI:57856"/>
        <dbReference type="ChEBI" id="CHEBI:59789"/>
        <dbReference type="ChEBI" id="CHEBI:85452"/>
        <dbReference type="ChEBI" id="CHEBI:85454"/>
        <dbReference type="EC" id="2.1.1.37"/>
    </reaction>
</comment>
<dbReference type="GO" id="GO:0003886">
    <property type="term" value="F:DNA (cytosine-5-)-methyltransferase activity"/>
    <property type="evidence" value="ECO:0007669"/>
    <property type="project" value="UniProtKB-UniRule"/>
</dbReference>
<evidence type="ECO:0000256" key="9">
    <source>
        <dbReference type="PIRSR" id="PIRSR037404-1"/>
    </source>
</evidence>
<dbReference type="PROSITE" id="PS51038">
    <property type="entry name" value="BAH"/>
    <property type="match status" value="2"/>
</dbReference>
<keyword evidence="7 8" id="KW-0539">Nucleus</keyword>
<comment type="caution">
    <text evidence="10">Lacks conserved residue(s) required for the propagation of feature annotation.</text>
</comment>
<dbReference type="Pfam" id="PF01426">
    <property type="entry name" value="BAH"/>
    <property type="match status" value="2"/>
</dbReference>
<dbReference type="Pfam" id="PF00145">
    <property type="entry name" value="DNA_methylase"/>
    <property type="match status" value="1"/>
</dbReference>
<feature type="region of interest" description="Disordered" evidence="11">
    <location>
        <begin position="174"/>
        <end position="209"/>
    </location>
</feature>
<dbReference type="PROSITE" id="PS00095">
    <property type="entry name" value="C5_MTASE_2"/>
    <property type="match status" value="1"/>
</dbReference>
<dbReference type="InterPro" id="IPR029063">
    <property type="entry name" value="SAM-dependent_MTases_sf"/>
</dbReference>
<accession>A0A9P8RPQ4</accession>
<sequence>MLSLINSDELEEMHIPNLSCDVGLELESNTKVPISGTDTGSMENALTTEKATAGLGGKRKATGSPDSPDTNTEKFERRVALRPSIKANVPRYITNPDEVIEDERLAIIDEDRDEEDTAELDGFNDESLPCRTLNEWSLFDEKNRQNLVGFEKIGEEGCDVRAVGVVRPVILNTHQLHSSQEQDEDDDDDDDEIDDVGDEDELSGEGGFKGSNKGHQILRLSAIFLWEVVMRGDGGFEIWLRTQYAFYHLLNPSEQMLPFVNGILRRLSLSSIIISTLETNPEISSEDFLTQLQAKSLPAQTGVSISSSSELPAAQADSTGSPWLTRFSFPVTYIKKEAQYLLGELSAYIDSGLDSGETIGMIEAPLLAYITKLAKNKQLSFGTDTRLPNRRTTRGKGNINDRVLLHENPTTVTKWIGRLAGGLFVRTLLVTDGGDAVRSSPGIETAAEVDQELGGKSGSEAIKALIDITCDPKIARREAWEGRGETRGVKWVGDAIWRNRAQQRVGYSAADVDGDIIRVGDCVAVRPGDDERGLVRRKTEGGDLADIWFARVVYLFEEDGDMLAHFRWFSHGGDTCLEETAGPRELFLLDSCDDNHLETVAGKIDVDFTGRQEVNDHNGLGVAELGRDSGKNKFFYRLWYDEEQGCFEDAAMHETCSSANVASDAKHQQCVSCEAIWRKQGLSEPYIDNGELYYRGQQYRVHDFVYILQDSGNELYEIGQIREFVMAEPLEQHERARNIRKGHDQQHNSARVNEVRMKLLKRYDGLYLGHYTQLQDSEAPSTRDNRRLYLTNKSISVPVHRLEGKCIVRHIDDIDNLDAFKDLADTFYIADKLSSQIRNREEHLISELDRLDRKDILFSNATEFEFNEEQERLSAFMSGARKLRGMDIFAGAGGLTIGLDQAGAVKTEWAIEFSSAAALALKSNLPYVYNQDANLLLDRAIKEEAGAELDELIDFQGKKTPQMPKRGEVEFIYGGPPWYVSVTLIKCNDPLSIYSQGFSGINRFKKTNDIKNSLIATYLSYVDFYRPEYFLLENVRGLFILRALTSLGYQAKFSVLQAGEFGAPQSRRRVIFWGVKLGLEMPMFPQPTHTFQSKTASTSINLPNGVKFSTKTRRGAPLPMTTVADAVLDLPPFEYVNPHIQYSATPEQAAEEAARGKRILQFKVHSADRWVGREKQSYAYPPLSEYQRRLRKGVPNDGVRCHFTRPWSDMITERICSIPMVPGVDHRALPEKLRPWCLSDPKSAAARHNFWPGLFGRLDLQGSFQTALTEVHPNNKQGRVLHPTQHRVISVREHARSQGFPDSYIFASDTDRVKDMYRQVGNAVPIPMAYALGLELRKVFMERWFEERRVDAKGKGKAKA</sequence>
<keyword evidence="4 8" id="KW-0949">S-adenosyl-L-methionine</keyword>
<feature type="region of interest" description="Disordered" evidence="11">
    <location>
        <begin position="50"/>
        <end position="74"/>
    </location>
</feature>
<keyword evidence="14" id="KW-1185">Reference proteome</keyword>
<dbReference type="PRINTS" id="PR00105">
    <property type="entry name" value="C5METTRFRASE"/>
</dbReference>
<keyword evidence="2 8" id="KW-0489">Methyltransferase</keyword>
<dbReference type="Gene3D" id="3.90.120.10">
    <property type="entry name" value="DNA Methylase, subunit A, domain 2"/>
    <property type="match status" value="2"/>
</dbReference>
<evidence type="ECO:0000313" key="14">
    <source>
        <dbReference type="Proteomes" id="UP000750711"/>
    </source>
</evidence>
<organism evidence="13 14">
    <name type="scientific">Trichoglossum hirsutum</name>
    <dbReference type="NCBI Taxonomy" id="265104"/>
    <lineage>
        <taxon>Eukaryota</taxon>
        <taxon>Fungi</taxon>
        <taxon>Dikarya</taxon>
        <taxon>Ascomycota</taxon>
        <taxon>Pezizomycotina</taxon>
        <taxon>Geoglossomycetes</taxon>
        <taxon>Geoglossales</taxon>
        <taxon>Geoglossaceae</taxon>
        <taxon>Trichoglossum</taxon>
    </lineage>
</organism>
<dbReference type="InterPro" id="IPR001025">
    <property type="entry name" value="BAH_dom"/>
</dbReference>
<dbReference type="Proteomes" id="UP000750711">
    <property type="component" value="Unassembled WGS sequence"/>
</dbReference>
<feature type="domain" description="BAH" evidence="12">
    <location>
        <begin position="515"/>
        <end position="651"/>
    </location>
</feature>
<dbReference type="Gene3D" id="2.30.30.490">
    <property type="match status" value="2"/>
</dbReference>
<proteinExistence type="inferred from homology"/>
<dbReference type="Pfam" id="PF12047">
    <property type="entry name" value="DNMT1-RFD"/>
    <property type="match status" value="1"/>
</dbReference>
<comment type="subcellular location">
    <subcellularLocation>
        <location evidence="1 8">Nucleus</location>
    </subcellularLocation>
</comment>
<dbReference type="GO" id="GO:0006346">
    <property type="term" value="P:DNA methylation-dependent constitutive heterochromatin formation"/>
    <property type="evidence" value="ECO:0007669"/>
    <property type="project" value="InterPro"/>
</dbReference>
<evidence type="ECO:0000256" key="6">
    <source>
        <dbReference type="ARBA" id="ARBA00023125"/>
    </source>
</evidence>
<evidence type="ECO:0000256" key="8">
    <source>
        <dbReference type="PIRNR" id="PIRNR037404"/>
    </source>
</evidence>
<dbReference type="GO" id="GO:0032259">
    <property type="term" value="P:methylation"/>
    <property type="evidence" value="ECO:0007669"/>
    <property type="project" value="UniProtKB-KW"/>
</dbReference>
<dbReference type="SUPFAM" id="SSF53335">
    <property type="entry name" value="S-adenosyl-L-methionine-dependent methyltransferases"/>
    <property type="match status" value="1"/>
</dbReference>
<dbReference type="PIRSF" id="PIRSF037404">
    <property type="entry name" value="DNMT1"/>
    <property type="match status" value="1"/>
</dbReference>
<dbReference type="EMBL" id="JAGHQM010000698">
    <property type="protein sequence ID" value="KAH0558938.1"/>
    <property type="molecule type" value="Genomic_DNA"/>
</dbReference>
<dbReference type="InterPro" id="IPR022702">
    <property type="entry name" value="Cytosine_MeTrfase1_RFD"/>
</dbReference>
<feature type="active site" evidence="9">
    <location>
        <position position="987"/>
    </location>
</feature>
<dbReference type="GO" id="GO:0003677">
    <property type="term" value="F:DNA binding"/>
    <property type="evidence" value="ECO:0007669"/>
    <property type="project" value="UniProtKB-KW"/>
</dbReference>
<evidence type="ECO:0000256" key="10">
    <source>
        <dbReference type="PROSITE-ProRule" id="PRU01016"/>
    </source>
</evidence>
<dbReference type="InterPro" id="IPR043151">
    <property type="entry name" value="BAH_sf"/>
</dbReference>
<evidence type="ECO:0000313" key="13">
    <source>
        <dbReference type="EMBL" id="KAH0558938.1"/>
    </source>
</evidence>
<dbReference type="InterPro" id="IPR050390">
    <property type="entry name" value="C5-Methyltransferase"/>
</dbReference>
<dbReference type="Gene3D" id="3.40.50.150">
    <property type="entry name" value="Vaccinia Virus protein VP39"/>
    <property type="match status" value="1"/>
</dbReference>
<comment type="caution">
    <text evidence="13">The sequence shown here is derived from an EMBL/GenBank/DDBJ whole genome shotgun (WGS) entry which is preliminary data.</text>
</comment>
<dbReference type="EC" id="2.1.1.37" evidence="8"/>
<dbReference type="InterPro" id="IPR001525">
    <property type="entry name" value="C5_MeTfrase"/>
</dbReference>
<dbReference type="GO" id="GO:0044027">
    <property type="term" value="P:negative regulation of gene expression via chromosomal CpG island methylation"/>
    <property type="evidence" value="ECO:0007669"/>
    <property type="project" value="TreeGrafter"/>
</dbReference>
<feature type="domain" description="BAH" evidence="12">
    <location>
        <begin position="697"/>
        <end position="844"/>
    </location>
</feature>
<comment type="similarity">
    <text evidence="8 10">Belongs to the class I-like SAM-binding methyltransferase superfamily. C5-methyltransferase family.</text>
</comment>
<dbReference type="PANTHER" id="PTHR10629:SF52">
    <property type="entry name" value="DNA (CYTOSINE-5)-METHYLTRANSFERASE 1"/>
    <property type="match status" value="1"/>
</dbReference>